<dbReference type="Proteomes" id="UP000186513">
    <property type="component" value="Unassembled WGS sequence"/>
</dbReference>
<comment type="function">
    <text evidence="7 10 11">Participates actively in the response to hyperosmotic and heat shock by preventing the aggregation of stress-denatured proteins, in association with DnaK and GrpE. It is the nucleotide exchange factor for DnaK and may function as a thermosensor. Unfolded proteins bind initially to DnaJ; upon interaction with the DnaJ-bound protein, DnaK hydrolyzes its bound ATP, resulting in the formation of a stable complex. GrpE releases ADP from DnaK; ATP binding to DnaK triggers the release of the substrate protein, thus completing the reaction cycle. Several rounds of ATP-dependent interactions between DnaJ, DnaK and GrpE are required for fully efficient folding.</text>
</comment>
<evidence type="ECO:0000256" key="2">
    <source>
        <dbReference type="ARBA" id="ARBA00009054"/>
    </source>
</evidence>
<keyword evidence="5 10" id="KW-0346">Stress response</keyword>
<dbReference type="GO" id="GO:0051087">
    <property type="term" value="F:protein-folding chaperone binding"/>
    <property type="evidence" value="ECO:0007669"/>
    <property type="project" value="InterPro"/>
</dbReference>
<gene>
    <name evidence="10" type="primary">grpE</name>
    <name evidence="14" type="ORF">SAMN02745887_01993</name>
</gene>
<comment type="similarity">
    <text evidence="2 10 12">Belongs to the GrpE family.</text>
</comment>
<organism evidence="14 15">
    <name type="scientific">Chitinimonas taiwanensis DSM 18899</name>
    <dbReference type="NCBI Taxonomy" id="1121279"/>
    <lineage>
        <taxon>Bacteria</taxon>
        <taxon>Pseudomonadati</taxon>
        <taxon>Pseudomonadota</taxon>
        <taxon>Betaproteobacteria</taxon>
        <taxon>Neisseriales</taxon>
        <taxon>Chitinibacteraceae</taxon>
        <taxon>Chitinimonas</taxon>
    </lineage>
</organism>
<dbReference type="CDD" id="cd00446">
    <property type="entry name" value="GrpE"/>
    <property type="match status" value="1"/>
</dbReference>
<reference evidence="14 15" key="1">
    <citation type="submission" date="2016-11" db="EMBL/GenBank/DDBJ databases">
        <authorList>
            <person name="Jaros S."/>
            <person name="Januszkiewicz K."/>
            <person name="Wedrychowicz H."/>
        </authorList>
    </citation>
    <scope>NUCLEOTIDE SEQUENCE [LARGE SCALE GENOMIC DNA]</scope>
    <source>
        <strain evidence="14 15">DSM 18899</strain>
    </source>
</reference>
<keyword evidence="15" id="KW-1185">Reference proteome</keyword>
<evidence type="ECO:0000256" key="3">
    <source>
        <dbReference type="ARBA" id="ARBA00011738"/>
    </source>
</evidence>
<comment type="subcellular location">
    <subcellularLocation>
        <location evidence="1 10">Cytoplasm</location>
    </subcellularLocation>
</comment>
<dbReference type="NCBIfam" id="NF010737">
    <property type="entry name" value="PRK14139.1"/>
    <property type="match status" value="1"/>
</dbReference>
<evidence type="ECO:0000256" key="13">
    <source>
        <dbReference type="SAM" id="MobiDB-lite"/>
    </source>
</evidence>
<dbReference type="STRING" id="1121279.SAMN02745887_01993"/>
<dbReference type="OrthoDB" id="9789811at2"/>
<dbReference type="GO" id="GO:0000774">
    <property type="term" value="F:adenyl-nucleotide exchange factor activity"/>
    <property type="evidence" value="ECO:0007669"/>
    <property type="project" value="InterPro"/>
</dbReference>
<protein>
    <recommendedName>
        <fullName evidence="8 10">Protein GrpE</fullName>
    </recommendedName>
    <alternativeName>
        <fullName evidence="9 10">HSP-70 cofactor</fullName>
    </alternativeName>
</protein>
<dbReference type="PANTHER" id="PTHR21237:SF23">
    <property type="entry name" value="GRPE PROTEIN HOMOLOG, MITOCHONDRIAL"/>
    <property type="match status" value="1"/>
</dbReference>
<keyword evidence="4 10" id="KW-0963">Cytoplasm</keyword>
<comment type="subunit">
    <text evidence="3 10">Homodimer.</text>
</comment>
<dbReference type="SUPFAM" id="SSF58014">
    <property type="entry name" value="Coiled-coil domain of nucleotide exchange factor GrpE"/>
    <property type="match status" value="1"/>
</dbReference>
<dbReference type="SUPFAM" id="SSF51064">
    <property type="entry name" value="Head domain of nucleotide exchange factor GrpE"/>
    <property type="match status" value="1"/>
</dbReference>
<evidence type="ECO:0000256" key="1">
    <source>
        <dbReference type="ARBA" id="ARBA00004496"/>
    </source>
</evidence>
<dbReference type="GO" id="GO:0051082">
    <property type="term" value="F:unfolded protein binding"/>
    <property type="evidence" value="ECO:0007669"/>
    <property type="project" value="TreeGrafter"/>
</dbReference>
<dbReference type="FunFam" id="2.30.22.10:FF:000001">
    <property type="entry name" value="Protein GrpE"/>
    <property type="match status" value="1"/>
</dbReference>
<dbReference type="Pfam" id="PF01025">
    <property type="entry name" value="GrpE"/>
    <property type="match status" value="1"/>
</dbReference>
<dbReference type="GO" id="GO:0042803">
    <property type="term" value="F:protein homodimerization activity"/>
    <property type="evidence" value="ECO:0007669"/>
    <property type="project" value="InterPro"/>
</dbReference>
<evidence type="ECO:0000256" key="7">
    <source>
        <dbReference type="ARBA" id="ARBA00053401"/>
    </source>
</evidence>
<dbReference type="NCBIfam" id="NF010738">
    <property type="entry name" value="PRK14140.1"/>
    <property type="match status" value="1"/>
</dbReference>
<evidence type="ECO:0000256" key="10">
    <source>
        <dbReference type="HAMAP-Rule" id="MF_01151"/>
    </source>
</evidence>
<evidence type="ECO:0000313" key="14">
    <source>
        <dbReference type="EMBL" id="SFZ76530.1"/>
    </source>
</evidence>
<accession>A0A1K2HJT5</accession>
<keyword evidence="6 10" id="KW-0143">Chaperone</keyword>
<sequence>MQHENQAENPQDQALEQAAELQAEAGDATDAVAAESLEAQVAALEAKVAELQTAVLYAKAEGENIRRRAAEDVAAAHKYSVGKFASELLIVKDCLEMALKDNSSVENIKMGVDMTLRNLVGAFDKFQIKDIDPQAGDKLDPHKHQAMSAVDAEQEPNTVVSVMQKGYLIADRVLRPAMVIVAKAKSES</sequence>
<dbReference type="InterPro" id="IPR009012">
    <property type="entry name" value="GrpE_head"/>
</dbReference>
<dbReference type="InterPro" id="IPR000740">
    <property type="entry name" value="GrpE"/>
</dbReference>
<name>A0A1K2HJT5_9NEIS</name>
<evidence type="ECO:0000256" key="6">
    <source>
        <dbReference type="ARBA" id="ARBA00023186"/>
    </source>
</evidence>
<dbReference type="PROSITE" id="PS01071">
    <property type="entry name" value="GRPE"/>
    <property type="match status" value="1"/>
</dbReference>
<evidence type="ECO:0000256" key="11">
    <source>
        <dbReference type="RuleBase" id="RU000639"/>
    </source>
</evidence>
<evidence type="ECO:0000256" key="9">
    <source>
        <dbReference type="ARBA" id="ARBA00076414"/>
    </source>
</evidence>
<dbReference type="RefSeq" id="WP_072428502.1">
    <property type="nucleotide sequence ID" value="NZ_FPKR01000007.1"/>
</dbReference>
<dbReference type="HAMAP" id="MF_01151">
    <property type="entry name" value="GrpE"/>
    <property type="match status" value="1"/>
</dbReference>
<dbReference type="Gene3D" id="3.90.20.20">
    <property type="match status" value="1"/>
</dbReference>
<feature type="compositionally biased region" description="Low complexity" evidence="13">
    <location>
        <begin position="13"/>
        <end position="27"/>
    </location>
</feature>
<dbReference type="InterPro" id="IPR013805">
    <property type="entry name" value="GrpE_CC"/>
</dbReference>
<evidence type="ECO:0000256" key="8">
    <source>
        <dbReference type="ARBA" id="ARBA00072274"/>
    </source>
</evidence>
<evidence type="ECO:0000313" key="15">
    <source>
        <dbReference type="Proteomes" id="UP000186513"/>
    </source>
</evidence>
<dbReference type="NCBIfam" id="NF010748">
    <property type="entry name" value="PRK14150.1"/>
    <property type="match status" value="1"/>
</dbReference>
<dbReference type="AlphaFoldDB" id="A0A1K2HJT5"/>
<dbReference type="EMBL" id="FPKR01000007">
    <property type="protein sequence ID" value="SFZ76530.1"/>
    <property type="molecule type" value="Genomic_DNA"/>
</dbReference>
<dbReference type="GO" id="GO:0006457">
    <property type="term" value="P:protein folding"/>
    <property type="evidence" value="ECO:0007669"/>
    <property type="project" value="InterPro"/>
</dbReference>
<feature type="region of interest" description="Disordered" evidence="13">
    <location>
        <begin position="1"/>
        <end position="27"/>
    </location>
</feature>
<dbReference type="Gene3D" id="2.30.22.10">
    <property type="entry name" value="Head domain of nucleotide exchange factor GrpE"/>
    <property type="match status" value="1"/>
</dbReference>
<evidence type="ECO:0000256" key="12">
    <source>
        <dbReference type="RuleBase" id="RU004478"/>
    </source>
</evidence>
<evidence type="ECO:0000256" key="5">
    <source>
        <dbReference type="ARBA" id="ARBA00023016"/>
    </source>
</evidence>
<dbReference type="PANTHER" id="PTHR21237">
    <property type="entry name" value="GRPE PROTEIN"/>
    <property type="match status" value="1"/>
</dbReference>
<evidence type="ECO:0000256" key="4">
    <source>
        <dbReference type="ARBA" id="ARBA00022490"/>
    </source>
</evidence>
<dbReference type="GO" id="GO:0005829">
    <property type="term" value="C:cytosol"/>
    <property type="evidence" value="ECO:0007669"/>
    <property type="project" value="TreeGrafter"/>
</dbReference>
<dbReference type="PRINTS" id="PR00773">
    <property type="entry name" value="GRPEPROTEIN"/>
</dbReference>
<proteinExistence type="inferred from homology"/>